<accession>C6H8C2</accession>
<dbReference type="EMBL" id="GG692421">
    <property type="protein sequence ID" value="EER42555.1"/>
    <property type="molecule type" value="Genomic_DNA"/>
</dbReference>
<dbReference type="Proteomes" id="UP000002624">
    <property type="component" value="Unassembled WGS sequence"/>
</dbReference>
<gene>
    <name evidence="1" type="ORF">HCDG_02453</name>
</gene>
<sequence length="49" mass="5537">MSIQAYLMSLTTGWKLTITACANIKLPLLLNIDVSILTTWYISREGHLQ</sequence>
<evidence type="ECO:0000313" key="1">
    <source>
        <dbReference type="EMBL" id="EER42555.1"/>
    </source>
</evidence>
<evidence type="ECO:0000313" key="2">
    <source>
        <dbReference type="Proteomes" id="UP000002624"/>
    </source>
</evidence>
<name>C6H8C2_AJECH</name>
<dbReference type="HOGENOM" id="CLU_3142703_0_0_1"/>
<proteinExistence type="predicted"/>
<dbReference type="VEuPathDB" id="FungiDB:HCDG_02453"/>
<organism evidence="1 2">
    <name type="scientific">Ajellomyces capsulatus (strain H143)</name>
    <name type="common">Darling's disease fungus</name>
    <name type="synonym">Histoplasma capsulatum</name>
    <dbReference type="NCBI Taxonomy" id="544712"/>
    <lineage>
        <taxon>Eukaryota</taxon>
        <taxon>Fungi</taxon>
        <taxon>Dikarya</taxon>
        <taxon>Ascomycota</taxon>
        <taxon>Pezizomycotina</taxon>
        <taxon>Eurotiomycetes</taxon>
        <taxon>Eurotiomycetidae</taxon>
        <taxon>Onygenales</taxon>
        <taxon>Ajellomycetaceae</taxon>
        <taxon>Histoplasma</taxon>
    </lineage>
</organism>
<dbReference type="AlphaFoldDB" id="C6H8C2"/>
<protein>
    <submittedName>
        <fullName evidence="1">Uncharacterized protein</fullName>
    </submittedName>
</protein>
<reference evidence="2" key="1">
    <citation type="submission" date="2009-05" db="EMBL/GenBank/DDBJ databases">
        <title>The genome sequence of Ajellomyces capsulatus strain H143.</title>
        <authorList>
            <person name="Champion M."/>
            <person name="Cuomo C.A."/>
            <person name="Ma L.-J."/>
            <person name="Henn M.R."/>
            <person name="Sil A."/>
            <person name="Goldman B."/>
            <person name="Young S.K."/>
            <person name="Kodira C.D."/>
            <person name="Zeng Q."/>
            <person name="Koehrsen M."/>
            <person name="Alvarado L."/>
            <person name="Berlin A.M."/>
            <person name="Borenstein D."/>
            <person name="Chen Z."/>
            <person name="Engels R."/>
            <person name="Freedman E."/>
            <person name="Gellesch M."/>
            <person name="Goldberg J."/>
            <person name="Griggs A."/>
            <person name="Gujja S."/>
            <person name="Heiman D.I."/>
            <person name="Hepburn T.A."/>
            <person name="Howarth C."/>
            <person name="Jen D."/>
            <person name="Larson L."/>
            <person name="Lewis B."/>
            <person name="Mehta T."/>
            <person name="Park D."/>
            <person name="Pearson M."/>
            <person name="Roberts A."/>
            <person name="Saif S."/>
            <person name="Shea T.D."/>
            <person name="Shenoy N."/>
            <person name="Sisk P."/>
            <person name="Stolte C."/>
            <person name="Sykes S."/>
            <person name="Walk T."/>
            <person name="White J."/>
            <person name="Yandava C."/>
            <person name="Klein B."/>
            <person name="McEwen J.G."/>
            <person name="Puccia R."/>
            <person name="Goldman G.H."/>
            <person name="Felipe M.S."/>
            <person name="Nino-Vega G."/>
            <person name="San-Blas G."/>
            <person name="Taylor J.W."/>
            <person name="Mendoza L."/>
            <person name="Galagan J.E."/>
            <person name="Nusbaum C."/>
            <person name="Birren B.W."/>
        </authorList>
    </citation>
    <scope>NUCLEOTIDE SEQUENCE [LARGE SCALE GENOMIC DNA]</scope>
    <source>
        <strain evidence="2">H143</strain>
    </source>
</reference>